<evidence type="ECO:0000256" key="1">
    <source>
        <dbReference type="SAM" id="MobiDB-lite"/>
    </source>
</evidence>
<evidence type="ECO:0000313" key="3">
    <source>
        <dbReference type="Proteomes" id="UP001527925"/>
    </source>
</evidence>
<feature type="region of interest" description="Disordered" evidence="1">
    <location>
        <begin position="268"/>
        <end position="294"/>
    </location>
</feature>
<feature type="compositionally biased region" description="Low complexity" evidence="1">
    <location>
        <begin position="154"/>
        <end position="165"/>
    </location>
</feature>
<reference evidence="2 3" key="1">
    <citation type="submission" date="2023-09" db="EMBL/GenBank/DDBJ databases">
        <title>Pangenome analysis of Batrachochytrium dendrobatidis and related Chytrids.</title>
        <authorList>
            <person name="Yacoub M.N."/>
            <person name="Stajich J.E."/>
            <person name="James T.Y."/>
        </authorList>
    </citation>
    <scope>NUCLEOTIDE SEQUENCE [LARGE SCALE GENOMIC DNA]</scope>
    <source>
        <strain evidence="2 3">JEL0888</strain>
    </source>
</reference>
<dbReference type="Proteomes" id="UP001527925">
    <property type="component" value="Unassembled WGS sequence"/>
</dbReference>
<organism evidence="2 3">
    <name type="scientific">Polyrhizophydium stewartii</name>
    <dbReference type="NCBI Taxonomy" id="2732419"/>
    <lineage>
        <taxon>Eukaryota</taxon>
        <taxon>Fungi</taxon>
        <taxon>Fungi incertae sedis</taxon>
        <taxon>Chytridiomycota</taxon>
        <taxon>Chytridiomycota incertae sedis</taxon>
        <taxon>Chytridiomycetes</taxon>
        <taxon>Rhizophydiales</taxon>
        <taxon>Rhizophydiales incertae sedis</taxon>
        <taxon>Polyrhizophydium</taxon>
    </lineage>
</organism>
<keyword evidence="3" id="KW-1185">Reference proteome</keyword>
<name>A0ABR4MZ84_9FUNG</name>
<gene>
    <name evidence="2" type="ORF">HK105_207900</name>
</gene>
<proteinExistence type="predicted"/>
<sequence length="556" mass="55182">MTATLRSTGAQTVASSAGSFASVPIVMPVPVRPVPRKHDQAFGDCDDDLRALAAAPGSAQPASASSAVYRDIELAEPPAPGPTSLAAVLAQFDAAAAARRPSIADRLLPEQLRSLPPRQGMWLNDTSSEDNDDDDDDDQGHDDGFDSDVESDLESSMPSRSRSNSILGLGGPFRASALLPQSGGGSLLESIESHFSALARDLDDLSSLSFDRSQRRRSSIAVSTASQSLYAFSNASAAASSVVWDHVPTRAVRDQWFAYPSSSSGSSDAAAASGSASGSAAVPSPRHGATGHYHSRPTSYLSIAERSEAAASLLSGFSRSRSSLLAPHPLQTSVSASHAASASSLSSHTAARRRSLSIAQGTPAPAKSGSAAVSPAAGNTALPGSGAGTGSNDAASAPGPVLSSAATTATGNCGSGGGSGGGSVASGSGSMRGSAGRTHGVSASGIRPVSDGQLVQQQHRQALASLGTPSAATAAAYAALSSMASGGVPASRLSVQVPLQSVPAGAAACGSASSSSAAAAVAAAHQQQALAQAKIQQQQQSSAFDAATLTSVATQA</sequence>
<feature type="compositionally biased region" description="Gly residues" evidence="1">
    <location>
        <begin position="413"/>
        <end position="424"/>
    </location>
</feature>
<comment type="caution">
    <text evidence="2">The sequence shown here is derived from an EMBL/GenBank/DDBJ whole genome shotgun (WGS) entry which is preliminary data.</text>
</comment>
<feature type="region of interest" description="Disordered" evidence="1">
    <location>
        <begin position="108"/>
        <end position="165"/>
    </location>
</feature>
<feature type="compositionally biased region" description="Low complexity" evidence="1">
    <location>
        <begin position="425"/>
        <end position="436"/>
    </location>
</feature>
<dbReference type="EMBL" id="JADGIZ020000061">
    <property type="protein sequence ID" value="KAL2912592.1"/>
    <property type="molecule type" value="Genomic_DNA"/>
</dbReference>
<feature type="compositionally biased region" description="Acidic residues" evidence="1">
    <location>
        <begin position="127"/>
        <end position="153"/>
    </location>
</feature>
<accession>A0ABR4MZ84</accession>
<feature type="region of interest" description="Disordered" evidence="1">
    <location>
        <begin position="382"/>
        <end position="447"/>
    </location>
</feature>
<protein>
    <submittedName>
        <fullName evidence="2">Uncharacterized protein</fullName>
    </submittedName>
</protein>
<feature type="compositionally biased region" description="Low complexity" evidence="1">
    <location>
        <begin position="268"/>
        <end position="281"/>
    </location>
</feature>
<evidence type="ECO:0000313" key="2">
    <source>
        <dbReference type="EMBL" id="KAL2912592.1"/>
    </source>
</evidence>
<feature type="compositionally biased region" description="Low complexity" evidence="1">
    <location>
        <begin position="403"/>
        <end position="412"/>
    </location>
</feature>